<keyword evidence="9" id="KW-1185">Reference proteome</keyword>
<dbReference type="EC" id="3.6.3.-" evidence="8"/>
<accession>A0A5C5X463</accession>
<evidence type="ECO:0000256" key="1">
    <source>
        <dbReference type="ARBA" id="ARBA00004651"/>
    </source>
</evidence>
<keyword evidence="8" id="KW-0378">Hydrolase</keyword>
<reference evidence="8 9" key="1">
    <citation type="submission" date="2019-02" db="EMBL/GenBank/DDBJ databases">
        <title>Deep-cultivation of Planctomycetes and their phenomic and genomic characterization uncovers novel biology.</title>
        <authorList>
            <person name="Wiegand S."/>
            <person name="Jogler M."/>
            <person name="Boedeker C."/>
            <person name="Pinto D."/>
            <person name="Vollmers J."/>
            <person name="Rivas-Marin E."/>
            <person name="Kohn T."/>
            <person name="Peeters S.H."/>
            <person name="Heuer A."/>
            <person name="Rast P."/>
            <person name="Oberbeckmann S."/>
            <person name="Bunk B."/>
            <person name="Jeske O."/>
            <person name="Meyerdierks A."/>
            <person name="Storesund J.E."/>
            <person name="Kallscheuer N."/>
            <person name="Luecker S."/>
            <person name="Lage O.M."/>
            <person name="Pohl T."/>
            <person name="Merkel B.J."/>
            <person name="Hornburger P."/>
            <person name="Mueller R.-W."/>
            <person name="Bruemmer F."/>
            <person name="Labrenz M."/>
            <person name="Spormann A.M."/>
            <person name="Op Den Camp H."/>
            <person name="Overmann J."/>
            <person name="Amann R."/>
            <person name="Jetten M.S.M."/>
            <person name="Mascher T."/>
            <person name="Medema M.H."/>
            <person name="Devos D.P."/>
            <person name="Kaster A.-K."/>
            <person name="Ovreas L."/>
            <person name="Rohde M."/>
            <person name="Galperin M.Y."/>
            <person name="Jogler C."/>
        </authorList>
    </citation>
    <scope>NUCLEOTIDE SEQUENCE [LARGE SCALE GENOMIC DNA]</scope>
    <source>
        <strain evidence="8 9">KOR42</strain>
    </source>
</reference>
<dbReference type="AlphaFoldDB" id="A0A5C5X463"/>
<sequence length="717" mass="78491">MNVVTRTDSPVDLQDGIELTKIFSELLFDSREEVDRLQVRRIVDISIADRIDPKHDAWWGWVSEAGRGLGLKVKTISCNWDEFISLAREGATVIAKGPEDRGFFAVTSKNGRTLLMSDPNEDGRFVRTTPGAIRKRLSADPDTGLINTVVVEPLVALSAVPGKATRPLNRFIALLRPELADVYMIVVFAIVIGVLTMAVPLAIETLVNTVAFGSYRQPVIVLALILFSFLAFSAALRAVQTFVVEVIQRRLFVRVAADIGYRIPRVDVTAFNGISPRERVNRFFDIVTVQKTAAQFLLDGVTLVMSTAIGMAVLAFYHPWLLGFDLVLLALIAFIILVLGRGAVATSIKESKSKYKIVAWLEDLAECQTAFRYRGGTDFAIERTDHLAQEYLDARQKHFHIVFRQILFALGMQAIASTALLGLGGWLVVAGELTLGQLVAAELIVTIIVGSFAKLGKHMESFYDLMASTDKLGELFDLPVEEDGGLSSRPSSHELSLVVKNVKHRGIKSTSKPISTIIRGGQHIALTGDDEGGKTIFLDLLFGLQESESGYITVNGTDVREIRLETLRHAHSLVRHVEVFSGTVAENVHLQRRNVTMDDTRIALTAVGLLDEILELPDGIETHLSSTGFPLTINQQRKLMLARSIAGNPSLLLIDGLLDGFSDADIESLGNVIFAPNATWTAIVATGRQALCDKATDELCFGDHPAKRTLNSGKVNG</sequence>
<keyword evidence="4 5" id="KW-0472">Membrane</keyword>
<feature type="transmembrane region" description="Helical" evidence="5">
    <location>
        <begin position="326"/>
        <end position="344"/>
    </location>
</feature>
<evidence type="ECO:0000259" key="6">
    <source>
        <dbReference type="PROSITE" id="PS50893"/>
    </source>
</evidence>
<dbReference type="EMBL" id="SIHI01000001">
    <property type="protein sequence ID" value="TWT57660.1"/>
    <property type="molecule type" value="Genomic_DNA"/>
</dbReference>
<organism evidence="8 9">
    <name type="scientific">Thalassoglobus neptunius</name>
    <dbReference type="NCBI Taxonomy" id="1938619"/>
    <lineage>
        <taxon>Bacteria</taxon>
        <taxon>Pseudomonadati</taxon>
        <taxon>Planctomycetota</taxon>
        <taxon>Planctomycetia</taxon>
        <taxon>Planctomycetales</taxon>
        <taxon>Planctomycetaceae</taxon>
        <taxon>Thalassoglobus</taxon>
    </lineage>
</organism>
<dbReference type="GO" id="GO:0015421">
    <property type="term" value="F:ABC-type oligopeptide transporter activity"/>
    <property type="evidence" value="ECO:0007669"/>
    <property type="project" value="TreeGrafter"/>
</dbReference>
<dbReference type="InterPro" id="IPR003439">
    <property type="entry name" value="ABC_transporter-like_ATP-bd"/>
</dbReference>
<dbReference type="Proteomes" id="UP000317243">
    <property type="component" value="Unassembled WGS sequence"/>
</dbReference>
<dbReference type="InterPro" id="IPR011527">
    <property type="entry name" value="ABC1_TM_dom"/>
</dbReference>
<comment type="caution">
    <text evidence="8">The sequence shown here is derived from an EMBL/GenBank/DDBJ whole genome shotgun (WGS) entry which is preliminary data.</text>
</comment>
<dbReference type="GO" id="GO:0005524">
    <property type="term" value="F:ATP binding"/>
    <property type="evidence" value="ECO:0007669"/>
    <property type="project" value="UniProtKB-KW"/>
</dbReference>
<dbReference type="SUPFAM" id="SSF52540">
    <property type="entry name" value="P-loop containing nucleoside triphosphate hydrolases"/>
    <property type="match status" value="1"/>
</dbReference>
<feature type="transmembrane region" description="Helical" evidence="5">
    <location>
        <begin position="435"/>
        <end position="453"/>
    </location>
</feature>
<dbReference type="Gene3D" id="1.20.1560.10">
    <property type="entry name" value="ABC transporter type 1, transmembrane domain"/>
    <property type="match status" value="1"/>
</dbReference>
<keyword evidence="3 5" id="KW-1133">Transmembrane helix</keyword>
<evidence type="ECO:0000256" key="2">
    <source>
        <dbReference type="ARBA" id="ARBA00022692"/>
    </source>
</evidence>
<evidence type="ECO:0000256" key="3">
    <source>
        <dbReference type="ARBA" id="ARBA00022989"/>
    </source>
</evidence>
<proteinExistence type="predicted"/>
<evidence type="ECO:0000259" key="7">
    <source>
        <dbReference type="PROSITE" id="PS50929"/>
    </source>
</evidence>
<gene>
    <name evidence="8" type="ORF">KOR42_10230</name>
</gene>
<feature type="domain" description="ABC transmembrane type-1" evidence="7">
    <location>
        <begin position="185"/>
        <end position="464"/>
    </location>
</feature>
<dbReference type="SUPFAM" id="SSF90123">
    <property type="entry name" value="ABC transporter transmembrane region"/>
    <property type="match status" value="1"/>
</dbReference>
<dbReference type="Pfam" id="PF00005">
    <property type="entry name" value="ABC_tran"/>
    <property type="match status" value="1"/>
</dbReference>
<dbReference type="PANTHER" id="PTHR43394:SF4">
    <property type="entry name" value="TOXIN SECRETION ABC TRANSPORTER ATP-BINDING PROTEIN"/>
    <property type="match status" value="1"/>
</dbReference>
<dbReference type="Pfam" id="PF00664">
    <property type="entry name" value="ABC_membrane"/>
    <property type="match status" value="1"/>
</dbReference>
<feature type="transmembrane region" description="Helical" evidence="5">
    <location>
        <begin position="406"/>
        <end position="429"/>
    </location>
</feature>
<dbReference type="PANTHER" id="PTHR43394">
    <property type="entry name" value="ATP-DEPENDENT PERMEASE MDL1, MITOCHONDRIAL"/>
    <property type="match status" value="1"/>
</dbReference>
<dbReference type="InterPro" id="IPR039421">
    <property type="entry name" value="Type_1_exporter"/>
</dbReference>
<keyword evidence="8" id="KW-0547">Nucleotide-binding</keyword>
<dbReference type="OrthoDB" id="311344at2"/>
<dbReference type="InterPro" id="IPR027417">
    <property type="entry name" value="P-loop_NTPase"/>
</dbReference>
<name>A0A5C5X463_9PLAN</name>
<evidence type="ECO:0000313" key="8">
    <source>
        <dbReference type="EMBL" id="TWT57660.1"/>
    </source>
</evidence>
<evidence type="ECO:0000313" key="9">
    <source>
        <dbReference type="Proteomes" id="UP000317243"/>
    </source>
</evidence>
<feature type="transmembrane region" description="Helical" evidence="5">
    <location>
        <begin position="215"/>
        <end position="239"/>
    </location>
</feature>
<comment type="subcellular location">
    <subcellularLocation>
        <location evidence="1">Cell membrane</location>
        <topology evidence="1">Multi-pass membrane protein</topology>
    </subcellularLocation>
</comment>
<dbReference type="RefSeq" id="WP_146507500.1">
    <property type="nucleotide sequence ID" value="NZ_SIHI01000001.1"/>
</dbReference>
<dbReference type="Gene3D" id="3.40.50.300">
    <property type="entry name" value="P-loop containing nucleotide triphosphate hydrolases"/>
    <property type="match status" value="1"/>
</dbReference>
<feature type="transmembrane region" description="Helical" evidence="5">
    <location>
        <begin position="296"/>
        <end position="320"/>
    </location>
</feature>
<protein>
    <submittedName>
        <fullName evidence="8">Putative multidrug export ATP-binding/permease protein</fullName>
        <ecNumber evidence="8">3.6.3.-</ecNumber>
    </submittedName>
</protein>
<dbReference type="GO" id="GO:0005886">
    <property type="term" value="C:plasma membrane"/>
    <property type="evidence" value="ECO:0007669"/>
    <property type="project" value="UniProtKB-SubCell"/>
</dbReference>
<evidence type="ECO:0000256" key="4">
    <source>
        <dbReference type="ARBA" id="ARBA00023136"/>
    </source>
</evidence>
<feature type="domain" description="ABC transporter" evidence="6">
    <location>
        <begin position="493"/>
        <end position="715"/>
    </location>
</feature>
<feature type="transmembrane region" description="Helical" evidence="5">
    <location>
        <begin position="182"/>
        <end position="203"/>
    </location>
</feature>
<keyword evidence="2 5" id="KW-0812">Transmembrane</keyword>
<dbReference type="PROSITE" id="PS50929">
    <property type="entry name" value="ABC_TM1F"/>
    <property type="match status" value="1"/>
</dbReference>
<dbReference type="PROSITE" id="PS50893">
    <property type="entry name" value="ABC_TRANSPORTER_2"/>
    <property type="match status" value="1"/>
</dbReference>
<dbReference type="InterPro" id="IPR036640">
    <property type="entry name" value="ABC1_TM_sf"/>
</dbReference>
<evidence type="ECO:0000256" key="5">
    <source>
        <dbReference type="SAM" id="Phobius"/>
    </source>
</evidence>
<dbReference type="GO" id="GO:0016887">
    <property type="term" value="F:ATP hydrolysis activity"/>
    <property type="evidence" value="ECO:0007669"/>
    <property type="project" value="InterPro"/>
</dbReference>
<keyword evidence="8" id="KW-0067">ATP-binding</keyword>